<dbReference type="Proteomes" id="UP000005868">
    <property type="component" value="Chromosome"/>
</dbReference>
<proteinExistence type="predicted"/>
<dbReference type="HOGENOM" id="CLU_2276138_0_0_0"/>
<name>G7V7V7_THELD</name>
<protein>
    <recommendedName>
        <fullName evidence="4">Helix-turn-helix domain-containing protein</fullName>
    </recommendedName>
</protein>
<sequence length="102" mass="11370">MMKLKCYGRHCPLVRPLPITSLRPGVNGDHDGEPLAVVDKIATCLGIKRDVAYEWATDKRMSAHKVGPLWKLRKEEVDERVRGGGAGDNKHPLKLTTKNAEQ</sequence>
<gene>
    <name evidence="2" type="ordered locus">Tlie_0458</name>
</gene>
<dbReference type="STRING" id="580340.Tlie_0458"/>
<evidence type="ECO:0000256" key="1">
    <source>
        <dbReference type="SAM" id="MobiDB-lite"/>
    </source>
</evidence>
<dbReference type="EMBL" id="CP003096">
    <property type="protein sequence ID" value="AER66193.1"/>
    <property type="molecule type" value="Genomic_DNA"/>
</dbReference>
<reference evidence="2 3" key="2">
    <citation type="journal article" date="2012" name="Stand. Genomic Sci.">
        <title>Genome sequence of the moderately thermophilic, amino-acid-degrading and sulfur-reducing bacterium Thermovirga lienii type strain (Cas60314(T)).</title>
        <authorList>
            <person name="Goker M."/>
            <person name="Saunders E."/>
            <person name="Lapidus A."/>
            <person name="Nolan M."/>
            <person name="Lucas S."/>
            <person name="Hammon N."/>
            <person name="Deshpande S."/>
            <person name="Cheng J.F."/>
            <person name="Han C."/>
            <person name="Tapia R."/>
            <person name="Goodwin L.A."/>
            <person name="Pitluck S."/>
            <person name="Liolios K."/>
            <person name="Mavromatis K."/>
            <person name="Pagani I."/>
            <person name="Ivanova N."/>
            <person name="Mikhailova N."/>
            <person name="Pati A."/>
            <person name="Chen A."/>
            <person name="Palaniappan K."/>
            <person name="Land M."/>
            <person name="Chang Y.J."/>
            <person name="Jeffries C.D."/>
            <person name="Brambilla E.M."/>
            <person name="Rohde M."/>
            <person name="Spring S."/>
            <person name="Detter J.C."/>
            <person name="Woyke T."/>
            <person name="Bristow J."/>
            <person name="Eisen J.A."/>
            <person name="Markowitz V."/>
            <person name="Hugenholtz P."/>
            <person name="Kyrpides N.C."/>
            <person name="Klenk H.P."/>
        </authorList>
    </citation>
    <scope>NUCLEOTIDE SEQUENCE [LARGE SCALE GENOMIC DNA]</scope>
    <source>
        <strain evidence="3">ATCC BAA-1197 / DSM 17291 / Cas60314</strain>
    </source>
</reference>
<reference evidence="3" key="1">
    <citation type="submission" date="2011-10" db="EMBL/GenBank/DDBJ databases">
        <title>The complete genome of chromosome of Thermovirga lienii DSM 17291.</title>
        <authorList>
            <consortium name="US DOE Joint Genome Institute (JGI-PGF)"/>
            <person name="Lucas S."/>
            <person name="Copeland A."/>
            <person name="Lapidus A."/>
            <person name="Glavina del Rio T."/>
            <person name="Dalin E."/>
            <person name="Tice H."/>
            <person name="Bruce D."/>
            <person name="Goodwin L."/>
            <person name="Pitluck S."/>
            <person name="Peters L."/>
            <person name="Mikhailova N."/>
            <person name="Saunders E."/>
            <person name="Kyrpides N."/>
            <person name="Mavromatis K."/>
            <person name="Ivanova N."/>
            <person name="Last F.I."/>
            <person name="Brettin T."/>
            <person name="Detter J.C."/>
            <person name="Han C."/>
            <person name="Larimer F."/>
            <person name="Land M."/>
            <person name="Hauser L."/>
            <person name="Markowitz V."/>
            <person name="Cheng J.-F."/>
            <person name="Hugenholtz P."/>
            <person name="Woyke T."/>
            <person name="Wu D."/>
            <person name="Spring S."/>
            <person name="Schroeder M."/>
            <person name="Brambilla E.-M."/>
            <person name="Klenk H.-P."/>
            <person name="Eisen J.A."/>
        </authorList>
    </citation>
    <scope>NUCLEOTIDE SEQUENCE [LARGE SCALE GENOMIC DNA]</scope>
    <source>
        <strain evidence="3">ATCC BAA-1197 / DSM 17291 / Cas60314</strain>
    </source>
</reference>
<feature type="region of interest" description="Disordered" evidence="1">
    <location>
        <begin position="78"/>
        <end position="102"/>
    </location>
</feature>
<dbReference type="AlphaFoldDB" id="G7V7V7"/>
<dbReference type="KEGG" id="tli:Tlie_0458"/>
<accession>G7V7V7</accession>
<dbReference type="GO" id="GO:0003677">
    <property type="term" value="F:DNA binding"/>
    <property type="evidence" value="ECO:0007669"/>
    <property type="project" value="InterPro"/>
</dbReference>
<dbReference type="NCBIfam" id="TIGR01764">
    <property type="entry name" value="excise"/>
    <property type="match status" value="1"/>
</dbReference>
<keyword evidence="3" id="KW-1185">Reference proteome</keyword>
<evidence type="ECO:0000313" key="2">
    <source>
        <dbReference type="EMBL" id="AER66193.1"/>
    </source>
</evidence>
<organism evidence="2 3">
    <name type="scientific">Thermovirga lienii (strain ATCC BAA-1197 / DSM 17291 / Cas60314)</name>
    <dbReference type="NCBI Taxonomy" id="580340"/>
    <lineage>
        <taxon>Bacteria</taxon>
        <taxon>Thermotogati</taxon>
        <taxon>Synergistota</taxon>
        <taxon>Synergistia</taxon>
        <taxon>Synergistales</taxon>
        <taxon>Thermovirgaceae</taxon>
        <taxon>Thermovirga</taxon>
    </lineage>
</organism>
<evidence type="ECO:0008006" key="4">
    <source>
        <dbReference type="Google" id="ProtNLM"/>
    </source>
</evidence>
<dbReference type="InterPro" id="IPR010093">
    <property type="entry name" value="SinI_DNA-bd"/>
</dbReference>
<evidence type="ECO:0000313" key="3">
    <source>
        <dbReference type="Proteomes" id="UP000005868"/>
    </source>
</evidence>